<protein>
    <recommendedName>
        <fullName evidence="4">D-isomer specific 2-hydroxyacid dehydrogenase NAD-binding domain-containing protein</fullName>
    </recommendedName>
</protein>
<evidence type="ECO:0000313" key="6">
    <source>
        <dbReference type="Proteomes" id="UP000191680"/>
    </source>
</evidence>
<dbReference type="PANTHER" id="PTHR42789:SF1">
    <property type="entry name" value="D-ISOMER SPECIFIC 2-HYDROXYACID DEHYDROGENASE FAMILY PROTEIN (AFU_ORTHOLOGUE AFUA_6G10090)"/>
    <property type="match status" value="1"/>
</dbReference>
<sequence length="309" mass="34015">MKILSKEPLQPAAAKLLEDAGHELITINVADNQIVNYIQDNQINGLIINTSKLETSILDQLQNLTFIANTNLKECAIALSDKKQLIKLDLVNANAVSELVFAHLLNGARNLHDANRYMPLEGDANFNQLNTLYQKGIELEGKTLGLVGVNKAAEKVAKKAVAFGMHVIYYDPSLENVQLSIEILGNSISVNIPAKSKSEFLGEVDFISFHTGPVEKHWFGKDELAQLKPTVGIINVDGKGALDEVALVEYLDKNKLLFAGLDTFESEPSPEIPILMNPKISLSPNIAKYTKDSKMNMEIEMAKIIAESY</sequence>
<gene>
    <name evidence="5" type="ORF">BUL40_07485</name>
</gene>
<evidence type="ECO:0000256" key="2">
    <source>
        <dbReference type="ARBA" id="ARBA00023002"/>
    </source>
</evidence>
<reference evidence="5 6" key="1">
    <citation type="submission" date="2016-12" db="EMBL/GenBank/DDBJ databases">
        <authorList>
            <person name="Song W.-J."/>
            <person name="Kurnit D.M."/>
        </authorList>
    </citation>
    <scope>NUCLEOTIDE SEQUENCE [LARGE SCALE GENOMIC DNA]</scope>
    <source>
        <strain evidence="5 6">HSG9</strain>
    </source>
</reference>
<dbReference type="AlphaFoldDB" id="A0A1V6LS02"/>
<dbReference type="PANTHER" id="PTHR42789">
    <property type="entry name" value="D-ISOMER SPECIFIC 2-HYDROXYACID DEHYDROGENASE FAMILY PROTEIN (AFU_ORTHOLOGUE AFUA_6G10090)"/>
    <property type="match status" value="1"/>
</dbReference>
<organism evidence="5 6">
    <name type="scientific">Croceivirga radicis</name>
    <dbReference type="NCBI Taxonomy" id="1929488"/>
    <lineage>
        <taxon>Bacteria</taxon>
        <taxon>Pseudomonadati</taxon>
        <taxon>Bacteroidota</taxon>
        <taxon>Flavobacteriia</taxon>
        <taxon>Flavobacteriales</taxon>
        <taxon>Flavobacteriaceae</taxon>
        <taxon>Croceivirga</taxon>
    </lineage>
</organism>
<comment type="similarity">
    <text evidence="1">Belongs to the D-isomer specific 2-hydroxyacid dehydrogenase family.</text>
</comment>
<name>A0A1V6LS02_9FLAO</name>
<dbReference type="SUPFAM" id="SSF51735">
    <property type="entry name" value="NAD(P)-binding Rossmann-fold domains"/>
    <property type="match status" value="1"/>
</dbReference>
<dbReference type="SUPFAM" id="SSF52283">
    <property type="entry name" value="Formate/glycerate dehydrogenase catalytic domain-like"/>
    <property type="match status" value="1"/>
</dbReference>
<dbReference type="InterPro" id="IPR006140">
    <property type="entry name" value="D-isomer_DH_NAD-bd"/>
</dbReference>
<dbReference type="GO" id="GO:0051287">
    <property type="term" value="F:NAD binding"/>
    <property type="evidence" value="ECO:0007669"/>
    <property type="project" value="InterPro"/>
</dbReference>
<accession>A0A1V6LS02</accession>
<proteinExistence type="inferred from homology"/>
<dbReference type="InterPro" id="IPR036291">
    <property type="entry name" value="NAD(P)-bd_dom_sf"/>
</dbReference>
<dbReference type="Gene3D" id="3.40.50.720">
    <property type="entry name" value="NAD(P)-binding Rossmann-like Domain"/>
    <property type="match status" value="2"/>
</dbReference>
<dbReference type="OrthoDB" id="9805416at2"/>
<comment type="caution">
    <text evidence="5">The sequence shown here is derived from an EMBL/GenBank/DDBJ whole genome shotgun (WGS) entry which is preliminary data.</text>
</comment>
<keyword evidence="2" id="KW-0560">Oxidoreductase</keyword>
<evidence type="ECO:0000256" key="3">
    <source>
        <dbReference type="ARBA" id="ARBA00023027"/>
    </source>
</evidence>
<keyword evidence="6" id="KW-1185">Reference proteome</keyword>
<dbReference type="RefSeq" id="WP_080318727.1">
    <property type="nucleotide sequence ID" value="NZ_MTBC01000004.1"/>
</dbReference>
<evidence type="ECO:0000313" key="5">
    <source>
        <dbReference type="EMBL" id="OQD42928.1"/>
    </source>
</evidence>
<dbReference type="EMBL" id="MTBC01000004">
    <property type="protein sequence ID" value="OQD42928.1"/>
    <property type="molecule type" value="Genomic_DNA"/>
</dbReference>
<feature type="domain" description="D-isomer specific 2-hydroxyacid dehydrogenase NAD-binding" evidence="4">
    <location>
        <begin position="101"/>
        <end position="287"/>
    </location>
</feature>
<dbReference type="Proteomes" id="UP000191680">
    <property type="component" value="Unassembled WGS sequence"/>
</dbReference>
<evidence type="ECO:0000259" key="4">
    <source>
        <dbReference type="Pfam" id="PF02826"/>
    </source>
</evidence>
<evidence type="ECO:0000256" key="1">
    <source>
        <dbReference type="ARBA" id="ARBA00005854"/>
    </source>
</evidence>
<dbReference type="GO" id="GO:0016491">
    <property type="term" value="F:oxidoreductase activity"/>
    <property type="evidence" value="ECO:0007669"/>
    <property type="project" value="UniProtKB-KW"/>
</dbReference>
<dbReference type="InterPro" id="IPR050857">
    <property type="entry name" value="D-2-hydroxyacid_DH"/>
</dbReference>
<keyword evidence="3" id="KW-0520">NAD</keyword>
<dbReference type="Pfam" id="PF02826">
    <property type="entry name" value="2-Hacid_dh_C"/>
    <property type="match status" value="1"/>
</dbReference>